<gene>
    <name evidence="1" type="ORF">B2K_39485</name>
</gene>
<proteinExistence type="predicted"/>
<sequence length="238" mass="26931">MPLRTIFAEYNVQQFGKNGMQIRNRHPVQGGHRPGKRWRCLGRARTLRTSTGIQAVQDRGPDIFIGCSELGLIYAQKLHRLGIRTEISMTEYAKNDIAVEPIESTSDHIRKTGDIENVNMLIDESSLPEGYPSPLADNINSPDLNRNISRQSTVFPPMGIELVRFVIIILVELDQRGIAEAGDDLSPLFNQERHLPTLWLIHIILGDWTNGSGGWLGFGFYRMKSPGLWKRRGIDKLM</sequence>
<evidence type="ECO:0000313" key="1">
    <source>
        <dbReference type="EMBL" id="AGN70707.1"/>
    </source>
</evidence>
<organism evidence="1 2">
    <name type="scientific">Paenibacillus mucilaginosus K02</name>
    <dbReference type="NCBI Taxonomy" id="997761"/>
    <lineage>
        <taxon>Bacteria</taxon>
        <taxon>Bacillati</taxon>
        <taxon>Bacillota</taxon>
        <taxon>Bacilli</taxon>
        <taxon>Bacillales</taxon>
        <taxon>Paenibacillaceae</taxon>
        <taxon>Paenibacillus</taxon>
    </lineage>
</organism>
<reference evidence="1 2" key="1">
    <citation type="submission" date="2013-06" db="EMBL/GenBank/DDBJ databases">
        <title>Complete genome sequence of Paenibacillus mucilaginosus K02.</title>
        <authorList>
            <person name="Xiao B."/>
            <person name="Sun L."/>
            <person name="Xiao L."/>
            <person name="Lian B."/>
        </authorList>
    </citation>
    <scope>NUCLEOTIDE SEQUENCE [LARGE SCALE GENOMIC DNA]</scope>
    <source>
        <strain evidence="1 2">K02</strain>
    </source>
</reference>
<dbReference type="HOGENOM" id="CLU_1164952_0_0_9"/>
<dbReference type="KEGG" id="pmw:B2K_39485"/>
<evidence type="ECO:0000313" key="2">
    <source>
        <dbReference type="Proteomes" id="UP000007392"/>
    </source>
</evidence>
<dbReference type="EMBL" id="CP003422">
    <property type="protein sequence ID" value="AGN70707.1"/>
    <property type="molecule type" value="Genomic_DNA"/>
</dbReference>
<name>R9UPG0_9BACL</name>
<dbReference type="AlphaFoldDB" id="R9UPG0"/>
<protein>
    <submittedName>
        <fullName evidence="1">Uncharacterized protein</fullName>
    </submittedName>
</protein>
<dbReference type="Proteomes" id="UP000007392">
    <property type="component" value="Chromosome"/>
</dbReference>
<accession>R9UPG0</accession>